<keyword evidence="4" id="KW-1185">Reference proteome</keyword>
<dbReference type="RefSeq" id="WP_168048932.1">
    <property type="nucleotide sequence ID" value="NZ_JAATJR010000002.1"/>
</dbReference>
<dbReference type="SUPFAM" id="SSF53850">
    <property type="entry name" value="Periplasmic binding protein-like II"/>
    <property type="match status" value="1"/>
</dbReference>
<dbReference type="Gene3D" id="3.40.190.10">
    <property type="entry name" value="Periplasmic binding protein-like II"/>
    <property type="match status" value="1"/>
</dbReference>
<evidence type="ECO:0000256" key="1">
    <source>
        <dbReference type="ARBA" id="ARBA00006987"/>
    </source>
</evidence>
<organism evidence="3 4">
    <name type="scientific">Falsiroseomonas frigidaquae</name>
    <dbReference type="NCBI Taxonomy" id="487318"/>
    <lineage>
        <taxon>Bacteria</taxon>
        <taxon>Pseudomonadati</taxon>
        <taxon>Pseudomonadota</taxon>
        <taxon>Alphaproteobacteria</taxon>
        <taxon>Acetobacterales</taxon>
        <taxon>Roseomonadaceae</taxon>
        <taxon>Falsiroseomonas</taxon>
    </lineage>
</organism>
<sequence>MPLPTSQRFRRRLLLQTLAAAGSLPLLAPQARAAAYPDRPIRLVVPWPPGGAVGVLARILQPALAAELGQPIVVENIGGAAGRVGGQAAARAAADGHTILLANDTFAATEALPVDGAPALRRAFVPITQVITAAQAIFTHPKSGLASIQDFAAAARARPGALNVGVPGIGASQHLTSELLLRAAGGLRVEHVPYRGGGPVVQDLLAGILDAAVLTFSAGLPHAQSGLLVPLAVTGAERPASLPSVPTAAETIAPGFVQDTWIGLFAPAGTPAPIQARLHQAILAALADATVRERLAELGFAPSGLGPAEFAAQFDGTIDTFAAIARERGITAQS</sequence>
<dbReference type="InterPro" id="IPR006311">
    <property type="entry name" value="TAT_signal"/>
</dbReference>
<evidence type="ECO:0000313" key="3">
    <source>
        <dbReference type="EMBL" id="NKE44699.1"/>
    </source>
</evidence>
<feature type="chain" id="PRO_5046600245" evidence="2">
    <location>
        <begin position="34"/>
        <end position="334"/>
    </location>
</feature>
<feature type="signal peptide" evidence="2">
    <location>
        <begin position="1"/>
        <end position="33"/>
    </location>
</feature>
<dbReference type="CDD" id="cd07012">
    <property type="entry name" value="PBP2_Bug_TTT"/>
    <property type="match status" value="1"/>
</dbReference>
<dbReference type="InterPro" id="IPR042100">
    <property type="entry name" value="Bug_dom1"/>
</dbReference>
<evidence type="ECO:0000313" key="4">
    <source>
        <dbReference type="Proteomes" id="UP000765160"/>
    </source>
</evidence>
<comment type="caution">
    <text evidence="3">The sequence shown here is derived from an EMBL/GenBank/DDBJ whole genome shotgun (WGS) entry which is preliminary data.</text>
</comment>
<dbReference type="Gene3D" id="3.40.190.150">
    <property type="entry name" value="Bordetella uptake gene, domain 1"/>
    <property type="match status" value="1"/>
</dbReference>
<dbReference type="InterPro" id="IPR005064">
    <property type="entry name" value="BUG"/>
</dbReference>
<comment type="similarity">
    <text evidence="1">Belongs to the UPF0065 (bug) family.</text>
</comment>
<dbReference type="PANTHER" id="PTHR42928">
    <property type="entry name" value="TRICARBOXYLATE-BINDING PROTEIN"/>
    <property type="match status" value="1"/>
</dbReference>
<gene>
    <name evidence="3" type="ORF">HB662_07915</name>
</gene>
<dbReference type="EMBL" id="JAAVTX010000002">
    <property type="protein sequence ID" value="NKE44699.1"/>
    <property type="molecule type" value="Genomic_DNA"/>
</dbReference>
<name>A0ABX1EXB8_9PROT</name>
<evidence type="ECO:0000256" key="2">
    <source>
        <dbReference type="SAM" id="SignalP"/>
    </source>
</evidence>
<accession>A0ABX1EXB8</accession>
<keyword evidence="2" id="KW-0732">Signal</keyword>
<proteinExistence type="inferred from homology"/>
<dbReference type="Proteomes" id="UP000765160">
    <property type="component" value="Unassembled WGS sequence"/>
</dbReference>
<dbReference type="PIRSF" id="PIRSF017082">
    <property type="entry name" value="YflP"/>
    <property type="match status" value="1"/>
</dbReference>
<protein>
    <submittedName>
        <fullName evidence="3">Tripartite tricarboxylate transporter substrate binding protein</fullName>
    </submittedName>
</protein>
<dbReference type="PANTHER" id="PTHR42928:SF5">
    <property type="entry name" value="BLR1237 PROTEIN"/>
    <property type="match status" value="1"/>
</dbReference>
<dbReference type="Pfam" id="PF03401">
    <property type="entry name" value="TctC"/>
    <property type="match status" value="1"/>
</dbReference>
<reference evidence="3 4" key="1">
    <citation type="submission" date="2020-03" db="EMBL/GenBank/DDBJ databases">
        <title>Roseomonas selenitidurans sp. nov. isolated from soil.</title>
        <authorList>
            <person name="Liu H."/>
        </authorList>
    </citation>
    <scope>NUCLEOTIDE SEQUENCE [LARGE SCALE GENOMIC DNA]</scope>
    <source>
        <strain evidence="3 4">JCM 15073</strain>
    </source>
</reference>
<dbReference type="PROSITE" id="PS51318">
    <property type="entry name" value="TAT"/>
    <property type="match status" value="1"/>
</dbReference>